<gene>
    <name evidence="1" type="ORF">L1987_14865</name>
</gene>
<dbReference type="Proteomes" id="UP001056120">
    <property type="component" value="Linkage Group LG05"/>
</dbReference>
<name>A0ACB9J4I3_9ASTR</name>
<reference evidence="1 2" key="2">
    <citation type="journal article" date="2022" name="Mol. Ecol. Resour.">
        <title>The genomes of chicory, endive, great burdock and yacon provide insights into Asteraceae paleo-polyploidization history and plant inulin production.</title>
        <authorList>
            <person name="Fan W."/>
            <person name="Wang S."/>
            <person name="Wang H."/>
            <person name="Wang A."/>
            <person name="Jiang F."/>
            <person name="Liu H."/>
            <person name="Zhao H."/>
            <person name="Xu D."/>
            <person name="Zhang Y."/>
        </authorList>
    </citation>
    <scope>NUCLEOTIDE SEQUENCE [LARGE SCALE GENOMIC DNA]</scope>
    <source>
        <strain evidence="2">cv. Yunnan</strain>
        <tissue evidence="1">Leaves</tissue>
    </source>
</reference>
<evidence type="ECO:0000313" key="2">
    <source>
        <dbReference type="Proteomes" id="UP001056120"/>
    </source>
</evidence>
<keyword evidence="2" id="KW-1185">Reference proteome</keyword>
<sequence>MIWDLNCDVQRLQPCSHVLSLSLYIYTYDIYIHMHTYMFMFLTYIGMKQKGVWKALFIRPCYWLFFQSPRVCVC</sequence>
<protein>
    <submittedName>
        <fullName evidence="1">Uncharacterized protein</fullName>
    </submittedName>
</protein>
<organism evidence="1 2">
    <name type="scientific">Smallanthus sonchifolius</name>
    <dbReference type="NCBI Taxonomy" id="185202"/>
    <lineage>
        <taxon>Eukaryota</taxon>
        <taxon>Viridiplantae</taxon>
        <taxon>Streptophyta</taxon>
        <taxon>Embryophyta</taxon>
        <taxon>Tracheophyta</taxon>
        <taxon>Spermatophyta</taxon>
        <taxon>Magnoliopsida</taxon>
        <taxon>eudicotyledons</taxon>
        <taxon>Gunneridae</taxon>
        <taxon>Pentapetalae</taxon>
        <taxon>asterids</taxon>
        <taxon>campanulids</taxon>
        <taxon>Asterales</taxon>
        <taxon>Asteraceae</taxon>
        <taxon>Asteroideae</taxon>
        <taxon>Heliantheae alliance</taxon>
        <taxon>Millerieae</taxon>
        <taxon>Smallanthus</taxon>
    </lineage>
</organism>
<evidence type="ECO:0000313" key="1">
    <source>
        <dbReference type="EMBL" id="KAI3815205.1"/>
    </source>
</evidence>
<accession>A0ACB9J4I3</accession>
<dbReference type="EMBL" id="CM042022">
    <property type="protein sequence ID" value="KAI3815205.1"/>
    <property type="molecule type" value="Genomic_DNA"/>
</dbReference>
<comment type="caution">
    <text evidence="1">The sequence shown here is derived from an EMBL/GenBank/DDBJ whole genome shotgun (WGS) entry which is preliminary data.</text>
</comment>
<proteinExistence type="predicted"/>
<reference evidence="2" key="1">
    <citation type="journal article" date="2022" name="Mol. Ecol. Resour.">
        <title>The genomes of chicory, endive, great burdock and yacon provide insights into Asteraceae palaeo-polyploidization history and plant inulin production.</title>
        <authorList>
            <person name="Fan W."/>
            <person name="Wang S."/>
            <person name="Wang H."/>
            <person name="Wang A."/>
            <person name="Jiang F."/>
            <person name="Liu H."/>
            <person name="Zhao H."/>
            <person name="Xu D."/>
            <person name="Zhang Y."/>
        </authorList>
    </citation>
    <scope>NUCLEOTIDE SEQUENCE [LARGE SCALE GENOMIC DNA]</scope>
    <source>
        <strain evidence="2">cv. Yunnan</strain>
    </source>
</reference>